<dbReference type="EMBL" id="VUMD01000017">
    <property type="protein sequence ID" value="MSS38018.1"/>
    <property type="molecule type" value="Genomic_DNA"/>
</dbReference>
<gene>
    <name evidence="1" type="ORF">FYJ39_16005</name>
</gene>
<protein>
    <submittedName>
        <fullName evidence="1">Uncharacterized protein</fullName>
    </submittedName>
</protein>
<dbReference type="Proteomes" id="UP000429958">
    <property type="component" value="Unassembled WGS sequence"/>
</dbReference>
<organism evidence="1 2">
    <name type="scientific">Clostridium porci</name>
    <dbReference type="NCBI Taxonomy" id="2605778"/>
    <lineage>
        <taxon>Bacteria</taxon>
        <taxon>Bacillati</taxon>
        <taxon>Bacillota</taxon>
        <taxon>Clostridia</taxon>
        <taxon>Eubacteriales</taxon>
        <taxon>Clostridiaceae</taxon>
        <taxon>Clostridium</taxon>
    </lineage>
</organism>
<dbReference type="RefSeq" id="WP_154473462.1">
    <property type="nucleotide sequence ID" value="NZ_VUMD01000017.1"/>
</dbReference>
<keyword evidence="2" id="KW-1185">Reference proteome</keyword>
<proteinExistence type="predicted"/>
<evidence type="ECO:0000313" key="1">
    <source>
        <dbReference type="EMBL" id="MSS38018.1"/>
    </source>
</evidence>
<evidence type="ECO:0000313" key="2">
    <source>
        <dbReference type="Proteomes" id="UP000429958"/>
    </source>
</evidence>
<sequence>MADYRTLQDLIRKDQLQELRTSLELRTGINKNFIRLELDQKEQIRLSFSADFSKTSPYRYGATITPDWTVLEPTDCARNLAECLRGFGERNSSELNEIESLLHQQTKQDLTEEYFPKYSYADLKTQFVHTLNCCAMSEESLSFTVPFHNHTIEISTNPEKHLIASVTLDGKEVYDIDKGAVGHDGIADLLSVALCEDLYKEGMYDYERTLQDFEDTYGISQLSEEGAFHQDISPDREVNWMNDILFDPLEQSGDWDR</sequence>
<comment type="caution">
    <text evidence="1">The sequence shown here is derived from an EMBL/GenBank/DDBJ whole genome shotgun (WGS) entry which is preliminary data.</text>
</comment>
<name>A0A7X2TE98_9CLOT</name>
<reference evidence="1 2" key="1">
    <citation type="submission" date="2019-08" db="EMBL/GenBank/DDBJ databases">
        <title>In-depth cultivation of the pig gut microbiome towards novel bacterial diversity and tailored functional studies.</title>
        <authorList>
            <person name="Wylensek D."/>
            <person name="Hitch T.C.A."/>
            <person name="Clavel T."/>
        </authorList>
    </citation>
    <scope>NUCLEOTIDE SEQUENCE [LARGE SCALE GENOMIC DNA]</scope>
    <source>
        <strain evidence="1 2">WCA-389-WT-23D1</strain>
    </source>
</reference>
<dbReference type="AlphaFoldDB" id="A0A7X2TE98"/>
<accession>A0A7X2TE98</accession>